<feature type="signal peptide" evidence="3">
    <location>
        <begin position="1"/>
        <end position="47"/>
    </location>
</feature>
<dbReference type="PANTHER" id="PTHR42928:SF5">
    <property type="entry name" value="BLR1237 PROTEIN"/>
    <property type="match status" value="1"/>
</dbReference>
<gene>
    <name evidence="4" type="ordered locus">CNE_BB2p01120</name>
</gene>
<name>F8GYI2_CUPNN</name>
<dbReference type="EMBL" id="CP002880">
    <property type="protein sequence ID" value="AEI82923.1"/>
    <property type="molecule type" value="Genomic_DNA"/>
</dbReference>
<evidence type="ECO:0000313" key="4">
    <source>
        <dbReference type="EMBL" id="AEI82923.1"/>
    </source>
</evidence>
<comment type="similarity">
    <text evidence="1">Belongs to the UPF0065 (bug) family.</text>
</comment>
<reference evidence="4 5" key="1">
    <citation type="journal article" date="2011" name="J. Bacteriol.">
        <title>Complete genome sequence of the type strain Cupriavidus necator N-1.</title>
        <authorList>
            <person name="Poehlein A."/>
            <person name="Kusian B."/>
            <person name="Friedrich B."/>
            <person name="Daniel R."/>
            <person name="Bowien B."/>
        </authorList>
    </citation>
    <scope>NUCLEOTIDE SEQUENCE [LARGE SCALE GENOMIC DNA]</scope>
    <source>
        <strain evidence="5">ATCC 43291 / DSM 13513 / CCUG 52238 / LMG 8453 / N-1</strain>
        <plasmid evidence="4 5">pBB2</plasmid>
    </source>
</reference>
<organism evidence="4 5">
    <name type="scientific">Cupriavidus necator (strain ATCC 43291 / DSM 13513 / CCUG 52238 / LMG 8453 / N-1)</name>
    <name type="common">Ralstonia eutropha</name>
    <dbReference type="NCBI Taxonomy" id="1042878"/>
    <lineage>
        <taxon>Bacteria</taxon>
        <taxon>Pseudomonadati</taxon>
        <taxon>Pseudomonadota</taxon>
        <taxon>Betaproteobacteria</taxon>
        <taxon>Burkholderiales</taxon>
        <taxon>Burkholderiaceae</taxon>
        <taxon>Cupriavidus</taxon>
    </lineage>
</organism>
<dbReference type="Pfam" id="PF03401">
    <property type="entry name" value="TctC"/>
    <property type="match status" value="1"/>
</dbReference>
<sequence length="343" mass="36513">MGQRTARGKTPRWPSTPEHIRRQPMKRRSWCITALLLACLPAGQAVAHDWPAKPIRLVVPYAPGGTNDRLAREYAEFLRKKLSQAVLVENRPGASTNIGSELVAKAEPDGYTFLIGIDGLATNPYTGPVPPFNAQKDLLPISLLTRVPCLIAANNQFAAANVADMISLARTHPDRYSISSAALVLQVGLLNSGSKIRLTHVPYKGGAQAAGDAMGGQVDMVIANVPVLAPFVRGGKLRPLAVTSATRSAAFPEVPTLKESGMSDAVFSNWYGVFAPAGTPEPVISRMAALSRQFVTDPAVSKQLSSEGYQLEASTPAELATLIHTDAAAASRFVAANPALFRK</sequence>
<evidence type="ECO:0000256" key="2">
    <source>
        <dbReference type="SAM" id="MobiDB-lite"/>
    </source>
</evidence>
<dbReference type="AlphaFoldDB" id="F8GYI2"/>
<keyword evidence="3" id="KW-0732">Signal</keyword>
<dbReference type="SUPFAM" id="SSF53850">
    <property type="entry name" value="Periplasmic binding protein-like II"/>
    <property type="match status" value="1"/>
</dbReference>
<dbReference type="Gene3D" id="3.40.190.10">
    <property type="entry name" value="Periplasmic binding protein-like II"/>
    <property type="match status" value="1"/>
</dbReference>
<dbReference type="InterPro" id="IPR042100">
    <property type="entry name" value="Bug_dom1"/>
</dbReference>
<dbReference type="Gene3D" id="3.40.190.150">
    <property type="entry name" value="Bordetella uptake gene, domain 1"/>
    <property type="match status" value="1"/>
</dbReference>
<evidence type="ECO:0000313" key="5">
    <source>
        <dbReference type="Proteomes" id="UP000006798"/>
    </source>
</evidence>
<dbReference type="PIRSF" id="PIRSF017082">
    <property type="entry name" value="YflP"/>
    <property type="match status" value="1"/>
</dbReference>
<dbReference type="KEGG" id="cnc:CNE_BB2p01120"/>
<dbReference type="HOGENOM" id="CLU_045683_0_1_4"/>
<proteinExistence type="inferred from homology"/>
<keyword evidence="4" id="KW-0614">Plasmid</keyword>
<dbReference type="PANTHER" id="PTHR42928">
    <property type="entry name" value="TRICARBOXYLATE-BINDING PROTEIN"/>
    <property type="match status" value="1"/>
</dbReference>
<geneLocation type="plasmid" evidence="4 5">
    <name>pBB2</name>
</geneLocation>
<evidence type="ECO:0000256" key="1">
    <source>
        <dbReference type="ARBA" id="ARBA00006987"/>
    </source>
</evidence>
<feature type="region of interest" description="Disordered" evidence="2">
    <location>
        <begin position="1"/>
        <end position="21"/>
    </location>
</feature>
<protein>
    <submittedName>
        <fullName evidence="4">Exported protein</fullName>
    </submittedName>
</protein>
<feature type="compositionally biased region" description="Basic residues" evidence="2">
    <location>
        <begin position="1"/>
        <end position="10"/>
    </location>
</feature>
<dbReference type="InterPro" id="IPR005064">
    <property type="entry name" value="BUG"/>
</dbReference>
<dbReference type="Proteomes" id="UP000006798">
    <property type="component" value="Plasmid pBB2"/>
</dbReference>
<evidence type="ECO:0000256" key="3">
    <source>
        <dbReference type="SAM" id="SignalP"/>
    </source>
</evidence>
<accession>F8GYI2</accession>
<feature type="chain" id="PRO_5003378129" evidence="3">
    <location>
        <begin position="48"/>
        <end position="343"/>
    </location>
</feature>